<dbReference type="InterPro" id="IPR018790">
    <property type="entry name" value="DUF2358"/>
</dbReference>
<dbReference type="STRING" id="13706.A0A1X2HCZ2"/>
<dbReference type="PANTHER" id="PTHR31094:SF2">
    <property type="entry name" value="RIKEN CDNA 2310061I04 GENE"/>
    <property type="match status" value="1"/>
</dbReference>
<dbReference type="Proteomes" id="UP000242180">
    <property type="component" value="Unassembled WGS sequence"/>
</dbReference>
<sequence length="233" mass="27319">MLRSFLPARVHYTRPLAYPTLSLYRFTPARRLGVRQLSTLGPTQQPKRDDVHRPDEYELRVGFAIAVLQEDLPQFFNRGLSNSSIYANNICLSDPHYTRLSIHGRTAYIGIAETLRWSLRMYFDDVLFEIVKMRVLPEKEGDKGVVRHVEIRWRLEAVEHARFFFFIFGRQPRAKFYEGEFLYTFDSAGRIGEHRIQRIVPPPSRPILLLHSLGGRLRALWERRRVPELSPGI</sequence>
<keyword evidence="2" id="KW-1185">Reference proteome</keyword>
<dbReference type="InParanoid" id="A0A1X2HCZ2"/>
<protein>
    <submittedName>
        <fullName evidence="1">Uncharacterized protein</fullName>
    </submittedName>
</protein>
<dbReference type="OMA" id="ITKMRVL"/>
<reference evidence="1 2" key="1">
    <citation type="submission" date="2016-07" db="EMBL/GenBank/DDBJ databases">
        <title>Pervasive Adenine N6-methylation of Active Genes in Fungi.</title>
        <authorList>
            <consortium name="DOE Joint Genome Institute"/>
            <person name="Mondo S.J."/>
            <person name="Dannebaum R.O."/>
            <person name="Kuo R.C."/>
            <person name="Labutti K."/>
            <person name="Haridas S."/>
            <person name="Kuo A."/>
            <person name="Salamov A."/>
            <person name="Ahrendt S.R."/>
            <person name="Lipzen A."/>
            <person name="Sullivan W."/>
            <person name="Andreopoulos W.B."/>
            <person name="Clum A."/>
            <person name="Lindquist E."/>
            <person name="Daum C."/>
            <person name="Ramamoorthy G.K."/>
            <person name="Gryganskyi A."/>
            <person name="Culley D."/>
            <person name="Magnuson J.K."/>
            <person name="James T.Y."/>
            <person name="O'Malley M.A."/>
            <person name="Stajich J.E."/>
            <person name="Spatafora J.W."/>
            <person name="Visel A."/>
            <person name="Grigoriev I.V."/>
        </authorList>
    </citation>
    <scope>NUCLEOTIDE SEQUENCE [LARGE SCALE GENOMIC DNA]</scope>
    <source>
        <strain evidence="1 2">NRRL 2496</strain>
    </source>
</reference>
<evidence type="ECO:0000313" key="1">
    <source>
        <dbReference type="EMBL" id="ORY96673.1"/>
    </source>
</evidence>
<dbReference type="OrthoDB" id="1099063at2759"/>
<proteinExistence type="predicted"/>
<name>A0A1X2HCZ2_SYNRA</name>
<dbReference type="AlphaFoldDB" id="A0A1X2HCZ2"/>
<dbReference type="Pfam" id="PF10184">
    <property type="entry name" value="DUF2358"/>
    <property type="match status" value="1"/>
</dbReference>
<organism evidence="1 2">
    <name type="scientific">Syncephalastrum racemosum</name>
    <name type="common">Filamentous fungus</name>
    <dbReference type="NCBI Taxonomy" id="13706"/>
    <lineage>
        <taxon>Eukaryota</taxon>
        <taxon>Fungi</taxon>
        <taxon>Fungi incertae sedis</taxon>
        <taxon>Mucoromycota</taxon>
        <taxon>Mucoromycotina</taxon>
        <taxon>Mucoromycetes</taxon>
        <taxon>Mucorales</taxon>
        <taxon>Syncephalastraceae</taxon>
        <taxon>Syncephalastrum</taxon>
    </lineage>
</organism>
<evidence type="ECO:0000313" key="2">
    <source>
        <dbReference type="Proteomes" id="UP000242180"/>
    </source>
</evidence>
<dbReference type="EMBL" id="MCGN01000005">
    <property type="protein sequence ID" value="ORY96673.1"/>
    <property type="molecule type" value="Genomic_DNA"/>
</dbReference>
<gene>
    <name evidence="1" type="ORF">BCR43DRAFT_524725</name>
</gene>
<comment type="caution">
    <text evidence="1">The sequence shown here is derived from an EMBL/GenBank/DDBJ whole genome shotgun (WGS) entry which is preliminary data.</text>
</comment>
<accession>A0A1X2HCZ2</accession>
<dbReference type="PANTHER" id="PTHR31094">
    <property type="entry name" value="RIKEN CDNA 2310061I04 GENE"/>
    <property type="match status" value="1"/>
</dbReference>